<evidence type="ECO:0000313" key="2">
    <source>
        <dbReference type="RefSeq" id="XP_018017341.1"/>
    </source>
</evidence>
<dbReference type="GeneID" id="108673960"/>
<gene>
    <name evidence="2" type="primary">LOC108673960</name>
</gene>
<proteinExistence type="predicted"/>
<dbReference type="Proteomes" id="UP000694843">
    <property type="component" value="Unplaced"/>
</dbReference>
<accession>A0A8B7NWR8</accession>
<keyword evidence="1" id="KW-1185">Reference proteome</keyword>
<dbReference type="AlphaFoldDB" id="A0A8B7NWR8"/>
<name>A0A8B7NWR8_HYAAZ</name>
<reference evidence="2" key="1">
    <citation type="submission" date="2025-08" db="UniProtKB">
        <authorList>
            <consortium name="RefSeq"/>
        </authorList>
    </citation>
    <scope>IDENTIFICATION</scope>
    <source>
        <tissue evidence="2">Whole organism</tissue>
    </source>
</reference>
<protein>
    <submittedName>
        <fullName evidence="2">Uncharacterized protein LOC108673960 isoform X1</fullName>
    </submittedName>
</protein>
<dbReference type="KEGG" id="hazt:108673960"/>
<sequence>MSKKIVQARSSIPAGEEATVTVVSSVEDPIISLQDLLLYLMKSRTDIHLQLLDTFFNGNSSRADDSIRLKLFLRQNFGDHLASFYGHLTYTAWAKLGVAELPKLGLHLQSGADVADVNKILNDNFGAVSVEPVPGEELAKNGALALVTGEPFIADIADIAINKSINKNDIVECLEPKTNRLYRLHLVKLEDGDWERCSGVVTRLLPSTPKGKRNHELWIHDCSGLSAGVIERVSIFYASTRVLAH</sequence>
<organism evidence="1 2">
    <name type="scientific">Hyalella azteca</name>
    <name type="common">Amphipod</name>
    <dbReference type="NCBI Taxonomy" id="294128"/>
    <lineage>
        <taxon>Eukaryota</taxon>
        <taxon>Metazoa</taxon>
        <taxon>Ecdysozoa</taxon>
        <taxon>Arthropoda</taxon>
        <taxon>Crustacea</taxon>
        <taxon>Multicrustacea</taxon>
        <taxon>Malacostraca</taxon>
        <taxon>Eumalacostraca</taxon>
        <taxon>Peracarida</taxon>
        <taxon>Amphipoda</taxon>
        <taxon>Senticaudata</taxon>
        <taxon>Talitrida</taxon>
        <taxon>Talitroidea</taxon>
        <taxon>Hyalellidae</taxon>
        <taxon>Hyalella</taxon>
    </lineage>
</organism>
<evidence type="ECO:0000313" key="1">
    <source>
        <dbReference type="Proteomes" id="UP000694843"/>
    </source>
</evidence>
<dbReference type="OrthoDB" id="6380654at2759"/>
<dbReference type="RefSeq" id="XP_018017341.1">
    <property type="nucleotide sequence ID" value="XM_018161852.2"/>
</dbReference>